<keyword evidence="1" id="KW-1133">Transmembrane helix</keyword>
<reference evidence="2 3" key="1">
    <citation type="submission" date="2020-07" db="EMBL/GenBank/DDBJ databases">
        <title>Sequencing the genomes of 1000 actinobacteria strains.</title>
        <authorList>
            <person name="Klenk H.-P."/>
        </authorList>
    </citation>
    <scope>NUCLEOTIDE SEQUENCE [LARGE SCALE GENOMIC DNA]</scope>
    <source>
        <strain evidence="2 3">DSM 45772</strain>
    </source>
</reference>
<evidence type="ECO:0000313" key="2">
    <source>
        <dbReference type="EMBL" id="NYD38761.1"/>
    </source>
</evidence>
<dbReference type="Proteomes" id="UP000535890">
    <property type="component" value="Unassembled WGS sequence"/>
</dbReference>
<keyword evidence="1" id="KW-0472">Membrane</keyword>
<accession>A0A7Y9E0E3</accession>
<name>A0A7Y9E0E3_9PSEU</name>
<dbReference type="EMBL" id="JACCBN010000001">
    <property type="protein sequence ID" value="NYD38761.1"/>
    <property type="molecule type" value="Genomic_DNA"/>
</dbReference>
<comment type="caution">
    <text evidence="2">The sequence shown here is derived from an EMBL/GenBank/DDBJ whole genome shotgun (WGS) entry which is preliminary data.</text>
</comment>
<keyword evidence="1" id="KW-0812">Transmembrane</keyword>
<sequence>MTYWEGAGVFAGIPLLVLFLIAVPIFGPVWLEWLRGRRAGRRSDDPARDDSARTDSAP</sequence>
<evidence type="ECO:0000313" key="3">
    <source>
        <dbReference type="Proteomes" id="UP000535890"/>
    </source>
</evidence>
<feature type="transmembrane region" description="Helical" evidence="1">
    <location>
        <begin position="6"/>
        <end position="31"/>
    </location>
</feature>
<protein>
    <submittedName>
        <fullName evidence="2">Uncharacterized protein</fullName>
    </submittedName>
</protein>
<dbReference type="RefSeq" id="WP_179796156.1">
    <property type="nucleotide sequence ID" value="NZ_BAABHP010000013.1"/>
</dbReference>
<gene>
    <name evidence="2" type="ORF">BJ983_004863</name>
</gene>
<organism evidence="2 3">
    <name type="scientific">Actinomycetospora corticicola</name>
    <dbReference type="NCBI Taxonomy" id="663602"/>
    <lineage>
        <taxon>Bacteria</taxon>
        <taxon>Bacillati</taxon>
        <taxon>Actinomycetota</taxon>
        <taxon>Actinomycetes</taxon>
        <taxon>Pseudonocardiales</taxon>
        <taxon>Pseudonocardiaceae</taxon>
        <taxon>Actinomycetospora</taxon>
    </lineage>
</organism>
<evidence type="ECO:0000256" key="1">
    <source>
        <dbReference type="SAM" id="Phobius"/>
    </source>
</evidence>
<keyword evidence="3" id="KW-1185">Reference proteome</keyword>
<dbReference type="AlphaFoldDB" id="A0A7Y9E0E3"/>
<proteinExistence type="predicted"/>